<dbReference type="Pfam" id="PF12836">
    <property type="entry name" value="HHH_3"/>
    <property type="match status" value="1"/>
</dbReference>
<dbReference type="Gene3D" id="3.30.420.140">
    <property type="entry name" value="YqgF/RNase H-like domain"/>
    <property type="match status" value="1"/>
</dbReference>
<dbReference type="SUPFAM" id="SSF47781">
    <property type="entry name" value="RuvA domain 2-like"/>
    <property type="match status" value="2"/>
</dbReference>
<dbReference type="GO" id="GO:0006139">
    <property type="term" value="P:nucleobase-containing compound metabolic process"/>
    <property type="evidence" value="ECO:0007669"/>
    <property type="project" value="InterPro"/>
</dbReference>
<evidence type="ECO:0000313" key="2">
    <source>
        <dbReference type="WBParaSite" id="GPUH_0000068201-mRNA-1"/>
    </source>
</evidence>
<dbReference type="SUPFAM" id="SSF158832">
    <property type="entry name" value="Tex N-terminal region-like"/>
    <property type="match status" value="1"/>
</dbReference>
<dbReference type="InterPro" id="IPR037027">
    <property type="entry name" value="YqgF/RNaseH-like_dom_sf"/>
</dbReference>
<dbReference type="InterPro" id="IPR041692">
    <property type="entry name" value="HHH_9"/>
</dbReference>
<dbReference type="Gene3D" id="1.10.3500.10">
    <property type="entry name" value="Tex N-terminal region-like"/>
    <property type="match status" value="1"/>
</dbReference>
<dbReference type="InterPro" id="IPR050437">
    <property type="entry name" value="Ribos_protein_bS1-like"/>
</dbReference>
<dbReference type="SUPFAM" id="SSF50249">
    <property type="entry name" value="Nucleic acid-binding proteins"/>
    <property type="match status" value="1"/>
</dbReference>
<dbReference type="SUPFAM" id="SSF53098">
    <property type="entry name" value="Ribonuclease H-like"/>
    <property type="match status" value="1"/>
</dbReference>
<proteinExistence type="predicted"/>
<dbReference type="GO" id="GO:0006412">
    <property type="term" value="P:translation"/>
    <property type="evidence" value="ECO:0007669"/>
    <property type="project" value="TreeGrafter"/>
</dbReference>
<protein>
    <submittedName>
        <fullName evidence="2">S1 motif domain-containing protein</fullName>
    </submittedName>
</protein>
<name>A0A183CW41_9BILA</name>
<feature type="domain" description="S1 motif" evidence="1">
    <location>
        <begin position="541"/>
        <end position="603"/>
    </location>
</feature>
<dbReference type="InterPro" id="IPR006641">
    <property type="entry name" value="YqgF/RNaseH-like_dom"/>
</dbReference>
<sequence>LAKVEEEAVHLLSHELHRMERTQALIQKVSELNNYLNIRVIVKSTLTKNAKELQKTDKDYALLEHFKLYTSLEKDARNLLPFQVLALERAATKNIISWKVHVSDTIKNFHPGSALRFHPAHSELLKKSVQDSIKRFLIPSIERKVRRKLLDKAENAAIDCFSKNLRELLLTAPLKGYNVLAVDPGYANGCKCALVDENGVIIGTALFHLVRIDRNCWRADARAENTLTALAAKSTGSRLIVAIGNGLGSREVQHSVAELIQRHRLNAHVVSECGASIYSATDIAAEELPDIDINLRSAVSLARRIIDPVSEYVKIAPKHLGVGLYQHSVNEKRLDDMLDIVVRECVSNVGVDVNVAPMQVLQKVAGLNKRTAANIINCRQVNGPIRSREQLKQIKGIGQKCFEQCAGFLNVYNAKEPAAPSKKKRKLDCEFNPLDATPVHPESYNIAKQLKASFSHQSFSIYCTSLAQKRKNHLILEIAGADVTYIGRSVLPEMLATVEAEIRKRGPEWVVVWDLLANPFTRKNAPKLLTEMVEVKSLKEGDVLEGVVRNHAQFGIFIDIGVGFDALAHSSTLSAMIPEVNATVKVRISQMNLERKRISVVLI</sequence>
<dbReference type="Gene3D" id="1.10.150.310">
    <property type="entry name" value="Tex RuvX-like domain-like"/>
    <property type="match status" value="1"/>
</dbReference>
<dbReference type="PROSITE" id="PS50126">
    <property type="entry name" value="S1"/>
    <property type="match status" value="1"/>
</dbReference>
<organism evidence="2">
    <name type="scientific">Gongylonema pulchrum</name>
    <dbReference type="NCBI Taxonomy" id="637853"/>
    <lineage>
        <taxon>Eukaryota</taxon>
        <taxon>Metazoa</taxon>
        <taxon>Ecdysozoa</taxon>
        <taxon>Nematoda</taxon>
        <taxon>Chromadorea</taxon>
        <taxon>Rhabditida</taxon>
        <taxon>Spirurina</taxon>
        <taxon>Spiruromorpha</taxon>
        <taxon>Spiruroidea</taxon>
        <taxon>Gongylonematidae</taxon>
        <taxon>Gongylonema</taxon>
    </lineage>
</organism>
<dbReference type="InterPro" id="IPR023323">
    <property type="entry name" value="Tex-like_dom_sf"/>
</dbReference>
<dbReference type="InterPro" id="IPR003029">
    <property type="entry name" value="S1_domain"/>
</dbReference>
<dbReference type="PANTHER" id="PTHR10724:SF10">
    <property type="entry name" value="S1 RNA-BINDING DOMAIN-CONTAINING PROTEIN 1"/>
    <property type="match status" value="1"/>
</dbReference>
<dbReference type="Pfam" id="PF00575">
    <property type="entry name" value="S1"/>
    <property type="match status" value="1"/>
</dbReference>
<evidence type="ECO:0000259" key="1">
    <source>
        <dbReference type="PROSITE" id="PS50126"/>
    </source>
</evidence>
<dbReference type="GO" id="GO:0003729">
    <property type="term" value="F:mRNA binding"/>
    <property type="evidence" value="ECO:0007669"/>
    <property type="project" value="TreeGrafter"/>
</dbReference>
<dbReference type="PANTHER" id="PTHR10724">
    <property type="entry name" value="30S RIBOSOMAL PROTEIN S1"/>
    <property type="match status" value="1"/>
</dbReference>
<dbReference type="Gene3D" id="2.40.50.140">
    <property type="entry name" value="Nucleic acid-binding proteins"/>
    <property type="match status" value="1"/>
</dbReference>
<dbReference type="InterPro" id="IPR012340">
    <property type="entry name" value="NA-bd_OB-fold"/>
</dbReference>
<dbReference type="AlphaFoldDB" id="A0A183CW41"/>
<dbReference type="InterPro" id="IPR010994">
    <property type="entry name" value="RuvA_2-like"/>
</dbReference>
<dbReference type="Pfam" id="PF16921">
    <property type="entry name" value="Tex_YqgF"/>
    <property type="match status" value="1"/>
</dbReference>
<accession>A0A183CW41</accession>
<dbReference type="InterPro" id="IPR032639">
    <property type="entry name" value="Tex_YqgF"/>
</dbReference>
<dbReference type="SMART" id="SM00732">
    <property type="entry name" value="YqgFc"/>
    <property type="match status" value="1"/>
</dbReference>
<dbReference type="GO" id="GO:0003735">
    <property type="term" value="F:structural constituent of ribosome"/>
    <property type="evidence" value="ECO:0007669"/>
    <property type="project" value="TreeGrafter"/>
</dbReference>
<dbReference type="FunFam" id="3.30.420.140:FF:000001">
    <property type="entry name" value="RNA-binding transcriptional accessory protein"/>
    <property type="match status" value="1"/>
</dbReference>
<dbReference type="SMART" id="SM00316">
    <property type="entry name" value="S1"/>
    <property type="match status" value="1"/>
</dbReference>
<dbReference type="Pfam" id="PF17674">
    <property type="entry name" value="HHH_9"/>
    <property type="match status" value="1"/>
</dbReference>
<reference evidence="2" key="1">
    <citation type="submission" date="2016-06" db="UniProtKB">
        <authorList>
            <consortium name="WormBaseParasite"/>
        </authorList>
    </citation>
    <scope>IDENTIFICATION</scope>
</reference>
<dbReference type="WBParaSite" id="GPUH_0000068201-mRNA-1">
    <property type="protein sequence ID" value="GPUH_0000068201-mRNA-1"/>
    <property type="gene ID" value="GPUH_0000068201"/>
</dbReference>
<dbReference type="InterPro" id="IPR012337">
    <property type="entry name" value="RNaseH-like_sf"/>
</dbReference>